<sequence length="574" mass="62848">MTDINYDYTTPRQFFALHHMSSEVTIMLDDSQILTSAIMSASILTLQNTPAILSGMYFNDTLVWFNSTDEVLISFEGISLELFGEAIGPINQKIQVDFEEVNLNATFGSQWYTSPTLPASVSTSVGMDGINNMSINYALVAVTAATDLHGKTILVDDLNPEINWSGNWETRINLPFSATSLSPDMNEIGSNGNQTIFKLPHGNGTHISRNIGDSFTFQFAGTSILVSGVSPNADPFNVGAVSLVFELDGERTNIHLPTRNPEVLMHQVYFQNNSLSSGNHTLTGTVTDVIGNGSAIIDYLTYKPSFDSLSTKPDFPDIPNSITTTPSGSPTTFPSPTSISNPNNSSAPLVAGTTIGAVLFLVVLSLAVWYLRKKSRKRRSLSGSQTPNPAIEPFTTKFSNANITSEKRSPGGQSGTPREMWQKSSKRVQAFHDPSYPQSQNDISDQNLVQEFEPHAQSGELHPHATNLSEPNRSPANAESRDEMATRIREIQAQIGILTREMNRHIVPPPYASQNRSDLESGREQDNEFRIREMQAQVGVLTREINRHMVPPSYVSQDGSVVGTEDGIGTTRSL</sequence>
<dbReference type="CDD" id="cd12087">
    <property type="entry name" value="TM_EGFR-like"/>
    <property type="match status" value="1"/>
</dbReference>
<proteinExistence type="predicted"/>
<keyword evidence="2" id="KW-1133">Transmembrane helix</keyword>
<protein>
    <submittedName>
        <fullName evidence="3">Uncharacterized protein</fullName>
    </submittedName>
</protein>
<comment type="caution">
    <text evidence="3">The sequence shown here is derived from an EMBL/GenBank/DDBJ whole genome shotgun (WGS) entry which is preliminary data.</text>
</comment>
<feature type="transmembrane region" description="Helical" evidence="2">
    <location>
        <begin position="349"/>
        <end position="371"/>
    </location>
</feature>
<feature type="compositionally biased region" description="Low complexity" evidence="1">
    <location>
        <begin position="318"/>
        <end position="342"/>
    </location>
</feature>
<evidence type="ECO:0000313" key="3">
    <source>
        <dbReference type="EMBL" id="KAK7434381.1"/>
    </source>
</evidence>
<reference evidence="3 4" key="1">
    <citation type="submission" date="2024-01" db="EMBL/GenBank/DDBJ databases">
        <title>A draft genome for the cacao thread blight pathogen Marasmiellus scandens.</title>
        <authorList>
            <person name="Baruah I.K."/>
            <person name="Leung J."/>
            <person name="Bukari Y."/>
            <person name="Amoako-Attah I."/>
            <person name="Meinhardt L.W."/>
            <person name="Bailey B.A."/>
            <person name="Cohen S.P."/>
        </authorList>
    </citation>
    <scope>NUCLEOTIDE SEQUENCE [LARGE SCALE GENOMIC DNA]</scope>
    <source>
        <strain evidence="3 4">GH-19</strain>
    </source>
</reference>
<organism evidence="3 4">
    <name type="scientific">Marasmiellus scandens</name>
    <dbReference type="NCBI Taxonomy" id="2682957"/>
    <lineage>
        <taxon>Eukaryota</taxon>
        <taxon>Fungi</taxon>
        <taxon>Dikarya</taxon>
        <taxon>Basidiomycota</taxon>
        <taxon>Agaricomycotina</taxon>
        <taxon>Agaricomycetes</taxon>
        <taxon>Agaricomycetidae</taxon>
        <taxon>Agaricales</taxon>
        <taxon>Marasmiineae</taxon>
        <taxon>Omphalotaceae</taxon>
        <taxon>Marasmiellus</taxon>
    </lineage>
</organism>
<feature type="region of interest" description="Disordered" evidence="1">
    <location>
        <begin position="508"/>
        <end position="527"/>
    </location>
</feature>
<evidence type="ECO:0000313" key="4">
    <source>
        <dbReference type="Proteomes" id="UP001498398"/>
    </source>
</evidence>
<evidence type="ECO:0000256" key="2">
    <source>
        <dbReference type="SAM" id="Phobius"/>
    </source>
</evidence>
<dbReference type="Gene3D" id="2.60.120.260">
    <property type="entry name" value="Galactose-binding domain-like"/>
    <property type="match status" value="1"/>
</dbReference>
<evidence type="ECO:0000256" key="1">
    <source>
        <dbReference type="SAM" id="MobiDB-lite"/>
    </source>
</evidence>
<feature type="compositionally biased region" description="Basic and acidic residues" evidence="1">
    <location>
        <begin position="517"/>
        <end position="527"/>
    </location>
</feature>
<feature type="region of interest" description="Disordered" evidence="1">
    <location>
        <begin position="317"/>
        <end position="342"/>
    </location>
</feature>
<feature type="compositionally biased region" description="Polar residues" evidence="1">
    <location>
        <begin position="466"/>
        <end position="477"/>
    </location>
</feature>
<keyword evidence="4" id="KW-1185">Reference proteome</keyword>
<dbReference type="EMBL" id="JBANRG010000125">
    <property type="protein sequence ID" value="KAK7434381.1"/>
    <property type="molecule type" value="Genomic_DNA"/>
</dbReference>
<accession>A0ABR1INK1</accession>
<name>A0ABR1INK1_9AGAR</name>
<feature type="region of interest" description="Disordered" evidence="1">
    <location>
        <begin position="377"/>
        <end position="442"/>
    </location>
</feature>
<dbReference type="Proteomes" id="UP001498398">
    <property type="component" value="Unassembled WGS sequence"/>
</dbReference>
<keyword evidence="2" id="KW-0472">Membrane</keyword>
<gene>
    <name evidence="3" type="ORF">VKT23_020226</name>
</gene>
<feature type="region of interest" description="Disordered" evidence="1">
    <location>
        <begin position="459"/>
        <end position="482"/>
    </location>
</feature>
<keyword evidence="2" id="KW-0812">Transmembrane</keyword>